<comment type="caution">
    <text evidence="3">The sequence shown here is derived from an EMBL/GenBank/DDBJ whole genome shotgun (WGS) entry which is preliminary data.</text>
</comment>
<dbReference type="EMBL" id="JAUEDM010000002">
    <property type="protein sequence ID" value="KAK3326622.1"/>
    <property type="molecule type" value="Genomic_DNA"/>
</dbReference>
<reference evidence="3" key="1">
    <citation type="journal article" date="2023" name="Mol. Phylogenet. Evol.">
        <title>Genome-scale phylogeny and comparative genomics of the fungal order Sordariales.</title>
        <authorList>
            <person name="Hensen N."/>
            <person name="Bonometti L."/>
            <person name="Westerberg I."/>
            <person name="Brannstrom I.O."/>
            <person name="Guillou S."/>
            <person name="Cros-Aarteil S."/>
            <person name="Calhoun S."/>
            <person name="Haridas S."/>
            <person name="Kuo A."/>
            <person name="Mondo S."/>
            <person name="Pangilinan J."/>
            <person name="Riley R."/>
            <person name="LaButti K."/>
            <person name="Andreopoulos B."/>
            <person name="Lipzen A."/>
            <person name="Chen C."/>
            <person name="Yan M."/>
            <person name="Daum C."/>
            <person name="Ng V."/>
            <person name="Clum A."/>
            <person name="Steindorff A."/>
            <person name="Ohm R.A."/>
            <person name="Martin F."/>
            <person name="Silar P."/>
            <person name="Natvig D.O."/>
            <person name="Lalanne C."/>
            <person name="Gautier V."/>
            <person name="Ament-Velasquez S.L."/>
            <person name="Kruys A."/>
            <person name="Hutchinson M.I."/>
            <person name="Powell A.J."/>
            <person name="Barry K."/>
            <person name="Miller A.N."/>
            <person name="Grigoriev I.V."/>
            <person name="Debuchy R."/>
            <person name="Gladieux P."/>
            <person name="Hiltunen Thoren M."/>
            <person name="Johannesson H."/>
        </authorList>
    </citation>
    <scope>NUCLEOTIDE SEQUENCE</scope>
    <source>
        <strain evidence="3">CBS 118394</strain>
    </source>
</reference>
<feature type="region of interest" description="Disordered" evidence="2">
    <location>
        <begin position="1"/>
        <end position="30"/>
    </location>
</feature>
<name>A0AAE0IKU2_9PEZI</name>
<keyword evidence="4" id="KW-1185">Reference proteome</keyword>
<evidence type="ECO:0000313" key="4">
    <source>
        <dbReference type="Proteomes" id="UP001283341"/>
    </source>
</evidence>
<gene>
    <name evidence="3" type="ORF">B0H66DRAFT_600727</name>
</gene>
<sequence length="574" mass="63681">MSNKRGGAVAVNNPSRAGGGSGGDTASSAKGYWDKMTEITKLCDELRKDNEGRQAYEQLQQEAQRKSQEAAQMKAQLERLRQQHEQRIEELEAEVEQAKEEAEVLQRRYDTKFLAWDKGAKQHEETSKELVKMKDELSKVREGFNAARREKKQLEGENSLAKERDADRQTEIEKLQREYKIIKLELEKKTSELEGCRKTLTQLKKDLGICHFDRKATEKALEELAVTLHELAWLTFNRDVPENVLLLSVSGTVLARIPQVASNSPAARAMRCALAEAVIAETLSAHIFQPDACLIGIPGGGELRGLVQAIEWLTKNHPMQATIVRCQLVKVCEEFDTESVAAARATNVVCEILKPWLGGDEEQFASELTARFSEAVRLWLKIQSTRTFANTITTLEDETWLVEEDARARYDDGEPQGDDPRASMMSEYFDPRPVAVLFPQICARKGLSEDQGGGGNLIYHGHALFPTQPAVIIAGKERSSQPNLRRNSVLSRRRASQTGSQEGQQHAEAQRPGRRLSISSHDGRQPKSLLGSLLGNASDSERGSVLSVRGRAIPTASVSSTGSRRSRNGVGNSG</sequence>
<accession>A0AAE0IKU2</accession>
<proteinExistence type="predicted"/>
<keyword evidence="1" id="KW-0175">Coiled coil</keyword>
<feature type="region of interest" description="Disordered" evidence="2">
    <location>
        <begin position="58"/>
        <end position="78"/>
    </location>
</feature>
<evidence type="ECO:0000256" key="1">
    <source>
        <dbReference type="SAM" id="Coils"/>
    </source>
</evidence>
<dbReference type="Proteomes" id="UP001283341">
    <property type="component" value="Unassembled WGS sequence"/>
</dbReference>
<evidence type="ECO:0000313" key="3">
    <source>
        <dbReference type="EMBL" id="KAK3326622.1"/>
    </source>
</evidence>
<reference evidence="3" key="2">
    <citation type="submission" date="2023-06" db="EMBL/GenBank/DDBJ databases">
        <authorList>
            <consortium name="Lawrence Berkeley National Laboratory"/>
            <person name="Haridas S."/>
            <person name="Hensen N."/>
            <person name="Bonometti L."/>
            <person name="Westerberg I."/>
            <person name="Brannstrom I.O."/>
            <person name="Guillou S."/>
            <person name="Cros-Aarteil S."/>
            <person name="Calhoun S."/>
            <person name="Kuo A."/>
            <person name="Mondo S."/>
            <person name="Pangilinan J."/>
            <person name="Riley R."/>
            <person name="Labutti K."/>
            <person name="Andreopoulos B."/>
            <person name="Lipzen A."/>
            <person name="Chen C."/>
            <person name="Yanf M."/>
            <person name="Daum C."/>
            <person name="Ng V."/>
            <person name="Clum A."/>
            <person name="Steindorff A."/>
            <person name="Ohm R."/>
            <person name="Martin F."/>
            <person name="Silar P."/>
            <person name="Natvig D."/>
            <person name="Lalanne C."/>
            <person name="Gautier V."/>
            <person name="Ament-Velasquez S.L."/>
            <person name="Kruys A."/>
            <person name="Hutchinson M.I."/>
            <person name="Powell A.J."/>
            <person name="Barry K."/>
            <person name="Miller A.N."/>
            <person name="Grigoriev I.V."/>
            <person name="Debuchy R."/>
            <person name="Gladieux P."/>
            <person name="Thoren M.H."/>
            <person name="Johannesson H."/>
        </authorList>
    </citation>
    <scope>NUCLEOTIDE SEQUENCE</scope>
    <source>
        <strain evidence="3">CBS 118394</strain>
    </source>
</reference>
<feature type="coiled-coil region" evidence="1">
    <location>
        <begin position="137"/>
        <end position="206"/>
    </location>
</feature>
<evidence type="ECO:0000256" key="2">
    <source>
        <dbReference type="SAM" id="MobiDB-lite"/>
    </source>
</evidence>
<protein>
    <submittedName>
        <fullName evidence="3">Uncharacterized protein</fullName>
    </submittedName>
</protein>
<organism evidence="3 4">
    <name type="scientific">Apodospora peruviana</name>
    <dbReference type="NCBI Taxonomy" id="516989"/>
    <lineage>
        <taxon>Eukaryota</taxon>
        <taxon>Fungi</taxon>
        <taxon>Dikarya</taxon>
        <taxon>Ascomycota</taxon>
        <taxon>Pezizomycotina</taxon>
        <taxon>Sordariomycetes</taxon>
        <taxon>Sordariomycetidae</taxon>
        <taxon>Sordariales</taxon>
        <taxon>Lasiosphaeriaceae</taxon>
        <taxon>Apodospora</taxon>
    </lineage>
</organism>
<dbReference type="AlphaFoldDB" id="A0AAE0IKU2"/>
<feature type="region of interest" description="Disordered" evidence="2">
    <location>
        <begin position="476"/>
        <end position="574"/>
    </location>
</feature>